<dbReference type="InParanoid" id="A0A1Y2DVZ3"/>
<evidence type="ECO:0000256" key="1">
    <source>
        <dbReference type="SAM" id="MobiDB-lite"/>
    </source>
</evidence>
<dbReference type="AlphaFoldDB" id="A0A1Y2DVZ3"/>
<evidence type="ECO:0000313" key="3">
    <source>
        <dbReference type="Proteomes" id="UP000193689"/>
    </source>
</evidence>
<feature type="region of interest" description="Disordered" evidence="1">
    <location>
        <begin position="1"/>
        <end position="98"/>
    </location>
</feature>
<name>A0A1Y2DVZ3_9PEZI</name>
<feature type="compositionally biased region" description="Polar residues" evidence="1">
    <location>
        <begin position="61"/>
        <end position="81"/>
    </location>
</feature>
<feature type="compositionally biased region" description="Polar residues" evidence="1">
    <location>
        <begin position="29"/>
        <end position="53"/>
    </location>
</feature>
<proteinExistence type="predicted"/>
<dbReference type="RefSeq" id="XP_040715090.1">
    <property type="nucleotide sequence ID" value="XM_040860482.1"/>
</dbReference>
<feature type="compositionally biased region" description="Polar residues" evidence="1">
    <location>
        <begin position="88"/>
        <end position="98"/>
    </location>
</feature>
<dbReference type="Proteomes" id="UP000193689">
    <property type="component" value="Unassembled WGS sequence"/>
</dbReference>
<keyword evidence="3" id="KW-1185">Reference proteome</keyword>
<sequence length="98" mass="10085">MFLPSHIGPVEPTTAPMSHHPLCRPVQPLPSSGLVSGPNSGPSALLCNGSTQQAPPPVIPSVSNSGSTPASDSVFNGATRFQSEKHTSITGYNNHSKV</sequence>
<comment type="caution">
    <text evidence="2">The sequence shown here is derived from an EMBL/GenBank/DDBJ whole genome shotgun (WGS) entry which is preliminary data.</text>
</comment>
<dbReference type="GeneID" id="63776694"/>
<evidence type="ECO:0000313" key="2">
    <source>
        <dbReference type="EMBL" id="ORY63433.1"/>
    </source>
</evidence>
<accession>A0A1Y2DVZ3</accession>
<gene>
    <name evidence="2" type="ORF">BCR38DRAFT_436828</name>
</gene>
<protein>
    <submittedName>
        <fullName evidence="2">Uncharacterized protein</fullName>
    </submittedName>
</protein>
<dbReference type="EMBL" id="MCFJ01000008">
    <property type="protein sequence ID" value="ORY63433.1"/>
    <property type="molecule type" value="Genomic_DNA"/>
</dbReference>
<organism evidence="2 3">
    <name type="scientific">Pseudomassariella vexata</name>
    <dbReference type="NCBI Taxonomy" id="1141098"/>
    <lineage>
        <taxon>Eukaryota</taxon>
        <taxon>Fungi</taxon>
        <taxon>Dikarya</taxon>
        <taxon>Ascomycota</taxon>
        <taxon>Pezizomycotina</taxon>
        <taxon>Sordariomycetes</taxon>
        <taxon>Xylariomycetidae</taxon>
        <taxon>Amphisphaeriales</taxon>
        <taxon>Pseudomassariaceae</taxon>
        <taxon>Pseudomassariella</taxon>
    </lineage>
</organism>
<reference evidence="2 3" key="1">
    <citation type="submission" date="2016-07" db="EMBL/GenBank/DDBJ databases">
        <title>Pervasive Adenine N6-methylation of Active Genes in Fungi.</title>
        <authorList>
            <consortium name="DOE Joint Genome Institute"/>
            <person name="Mondo S.J."/>
            <person name="Dannebaum R.O."/>
            <person name="Kuo R.C."/>
            <person name="Labutti K."/>
            <person name="Haridas S."/>
            <person name="Kuo A."/>
            <person name="Salamov A."/>
            <person name="Ahrendt S.R."/>
            <person name="Lipzen A."/>
            <person name="Sullivan W."/>
            <person name="Andreopoulos W.B."/>
            <person name="Clum A."/>
            <person name="Lindquist E."/>
            <person name="Daum C."/>
            <person name="Ramamoorthy G.K."/>
            <person name="Gryganskyi A."/>
            <person name="Culley D."/>
            <person name="Magnuson J.K."/>
            <person name="James T.Y."/>
            <person name="O'Malley M.A."/>
            <person name="Stajich J.E."/>
            <person name="Spatafora J.W."/>
            <person name="Visel A."/>
            <person name="Grigoriev I.V."/>
        </authorList>
    </citation>
    <scope>NUCLEOTIDE SEQUENCE [LARGE SCALE GENOMIC DNA]</scope>
    <source>
        <strain evidence="2 3">CBS 129021</strain>
    </source>
</reference>